<evidence type="ECO:0000313" key="3">
    <source>
        <dbReference type="Proteomes" id="UP001630127"/>
    </source>
</evidence>
<keyword evidence="3" id="KW-1185">Reference proteome</keyword>
<gene>
    <name evidence="2" type="ORF">ACH5RR_010131</name>
</gene>
<accession>A0ABD3AHJ7</accession>
<feature type="compositionally biased region" description="Polar residues" evidence="1">
    <location>
        <begin position="18"/>
        <end position="53"/>
    </location>
</feature>
<organism evidence="2 3">
    <name type="scientific">Cinchona calisaya</name>
    <dbReference type="NCBI Taxonomy" id="153742"/>
    <lineage>
        <taxon>Eukaryota</taxon>
        <taxon>Viridiplantae</taxon>
        <taxon>Streptophyta</taxon>
        <taxon>Embryophyta</taxon>
        <taxon>Tracheophyta</taxon>
        <taxon>Spermatophyta</taxon>
        <taxon>Magnoliopsida</taxon>
        <taxon>eudicotyledons</taxon>
        <taxon>Gunneridae</taxon>
        <taxon>Pentapetalae</taxon>
        <taxon>asterids</taxon>
        <taxon>lamiids</taxon>
        <taxon>Gentianales</taxon>
        <taxon>Rubiaceae</taxon>
        <taxon>Cinchonoideae</taxon>
        <taxon>Cinchoneae</taxon>
        <taxon>Cinchona</taxon>
    </lineage>
</organism>
<feature type="region of interest" description="Disordered" evidence="1">
    <location>
        <begin position="105"/>
        <end position="142"/>
    </location>
</feature>
<sequence length="142" mass="15950">MKKEETVKLIRKRPGSLRPSTTCSPLQVMGSNISTSELMESIQRQSAESQVSKEGTPEDFDKNKEGASHYALNKERTVFQEKPEPCPLSSSLYYGGLEDMYVQSSNGQSYSGFKKDGKDDDQYGNNSHSASRGNWWQGSLYY</sequence>
<dbReference type="Proteomes" id="UP001630127">
    <property type="component" value="Unassembled WGS sequence"/>
</dbReference>
<feature type="compositionally biased region" description="Polar residues" evidence="1">
    <location>
        <begin position="123"/>
        <end position="142"/>
    </location>
</feature>
<dbReference type="PANTHER" id="PTHR33738">
    <property type="entry name" value="EMB|CAB82975.1"/>
    <property type="match status" value="1"/>
</dbReference>
<protein>
    <submittedName>
        <fullName evidence="2">Uncharacterized protein</fullName>
    </submittedName>
</protein>
<feature type="compositionally biased region" description="Basic and acidic residues" evidence="1">
    <location>
        <begin position="55"/>
        <end position="76"/>
    </location>
</feature>
<proteinExistence type="predicted"/>
<evidence type="ECO:0000256" key="1">
    <source>
        <dbReference type="SAM" id="MobiDB-lite"/>
    </source>
</evidence>
<feature type="region of interest" description="Disordered" evidence="1">
    <location>
        <begin position="1"/>
        <end position="76"/>
    </location>
</feature>
<name>A0ABD3AHJ7_9GENT</name>
<dbReference type="AlphaFoldDB" id="A0ABD3AHJ7"/>
<dbReference type="EMBL" id="JBJUIK010000004">
    <property type="protein sequence ID" value="KAL3530809.1"/>
    <property type="molecule type" value="Genomic_DNA"/>
</dbReference>
<reference evidence="2 3" key="1">
    <citation type="submission" date="2024-11" db="EMBL/GenBank/DDBJ databases">
        <title>A near-complete genome assembly of Cinchona calisaya.</title>
        <authorList>
            <person name="Lian D.C."/>
            <person name="Zhao X.W."/>
            <person name="Wei L."/>
        </authorList>
    </citation>
    <scope>NUCLEOTIDE SEQUENCE [LARGE SCALE GENOMIC DNA]</scope>
    <source>
        <tissue evidence="2">Nenye</tissue>
    </source>
</reference>
<evidence type="ECO:0000313" key="2">
    <source>
        <dbReference type="EMBL" id="KAL3530809.1"/>
    </source>
</evidence>
<comment type="caution">
    <text evidence="2">The sequence shown here is derived from an EMBL/GenBank/DDBJ whole genome shotgun (WGS) entry which is preliminary data.</text>
</comment>
<dbReference type="PANTHER" id="PTHR33738:SF8">
    <property type="entry name" value="OS05G0454500 PROTEIN"/>
    <property type="match status" value="1"/>
</dbReference>